<comment type="caution">
    <text evidence="3">The sequence shown here is derived from an EMBL/GenBank/DDBJ whole genome shotgun (WGS) entry which is preliminary data.</text>
</comment>
<reference evidence="3" key="1">
    <citation type="submission" date="2023-01" db="EMBL/GenBank/DDBJ databases">
        <title>Genome assembly of the deep-sea coral Lophelia pertusa.</title>
        <authorList>
            <person name="Herrera S."/>
            <person name="Cordes E."/>
        </authorList>
    </citation>
    <scope>NUCLEOTIDE SEQUENCE</scope>
    <source>
        <strain evidence="3">USNM1676648</strain>
        <tissue evidence="3">Polyp</tissue>
    </source>
</reference>
<name>A0A9X0CCB6_9CNID</name>
<feature type="region of interest" description="Disordered" evidence="1">
    <location>
        <begin position="206"/>
        <end position="226"/>
    </location>
</feature>
<dbReference type="EMBL" id="MU828063">
    <property type="protein sequence ID" value="KAJ7310739.1"/>
    <property type="molecule type" value="Genomic_DNA"/>
</dbReference>
<organism evidence="3 4">
    <name type="scientific">Desmophyllum pertusum</name>
    <dbReference type="NCBI Taxonomy" id="174260"/>
    <lineage>
        <taxon>Eukaryota</taxon>
        <taxon>Metazoa</taxon>
        <taxon>Cnidaria</taxon>
        <taxon>Anthozoa</taxon>
        <taxon>Hexacorallia</taxon>
        <taxon>Scleractinia</taxon>
        <taxon>Caryophylliina</taxon>
        <taxon>Caryophylliidae</taxon>
        <taxon>Desmophyllum</taxon>
    </lineage>
</organism>
<feature type="transmembrane region" description="Helical" evidence="2">
    <location>
        <begin position="98"/>
        <end position="127"/>
    </location>
</feature>
<feature type="compositionally biased region" description="Basic and acidic residues" evidence="1">
    <location>
        <begin position="212"/>
        <end position="226"/>
    </location>
</feature>
<accession>A0A9X0CCB6</accession>
<dbReference type="AlphaFoldDB" id="A0A9X0CCB6"/>
<keyword evidence="2" id="KW-0812">Transmembrane</keyword>
<evidence type="ECO:0000313" key="4">
    <source>
        <dbReference type="Proteomes" id="UP001163046"/>
    </source>
</evidence>
<feature type="transmembrane region" description="Helical" evidence="2">
    <location>
        <begin position="20"/>
        <end position="38"/>
    </location>
</feature>
<keyword evidence="4" id="KW-1185">Reference proteome</keyword>
<keyword evidence="2" id="KW-0472">Membrane</keyword>
<evidence type="ECO:0000313" key="3">
    <source>
        <dbReference type="EMBL" id="KAJ7310739.1"/>
    </source>
</evidence>
<keyword evidence="2" id="KW-1133">Transmembrane helix</keyword>
<proteinExistence type="predicted"/>
<evidence type="ECO:0000256" key="2">
    <source>
        <dbReference type="SAM" id="Phobius"/>
    </source>
</evidence>
<evidence type="ECO:0000256" key="1">
    <source>
        <dbReference type="SAM" id="MobiDB-lite"/>
    </source>
</evidence>
<dbReference type="Proteomes" id="UP001163046">
    <property type="component" value="Unassembled WGS sequence"/>
</dbReference>
<protein>
    <submittedName>
        <fullName evidence="3">Uncharacterized protein</fullName>
    </submittedName>
</protein>
<gene>
    <name evidence="3" type="ORF">OS493_040088</name>
</gene>
<sequence>METPGRKHLSAEEMHILESQAVSLGGILVLFVAGLYFTRQLLHRISCIERSSFHDVSKLRSSGTVVQLYILHALRAQWSATSFFTHTVTELSQATSDVTFIMLLILESVIPFGSFPAVVCHSASFLFGEELRAMRIVRLNPLFCFLGFAGLLFSVMRPGKANVNFPFHVRGNESGTLYKFKEPSNFQHTEAFMDIGNKEAGTLEPNLTNMDKLGKSDDKSRFGFRS</sequence>
<feature type="transmembrane region" description="Helical" evidence="2">
    <location>
        <begin position="139"/>
        <end position="156"/>
    </location>
</feature>